<accession>A0ABD3RXN0</accession>
<dbReference type="Gene3D" id="3.40.50.1820">
    <property type="entry name" value="alpha/beta hydrolase"/>
    <property type="match status" value="1"/>
</dbReference>
<reference evidence="2 3" key="1">
    <citation type="submission" date="2024-10" db="EMBL/GenBank/DDBJ databases">
        <title>Updated reference genomes for cyclostephanoid diatoms.</title>
        <authorList>
            <person name="Roberts W.R."/>
            <person name="Alverson A.J."/>
        </authorList>
    </citation>
    <scope>NUCLEOTIDE SEQUENCE [LARGE SCALE GENOMIC DNA]</scope>
    <source>
        <strain evidence="2 3">AJA228-03</strain>
    </source>
</reference>
<dbReference type="Proteomes" id="UP001530377">
    <property type="component" value="Unassembled WGS sequence"/>
</dbReference>
<evidence type="ECO:0000313" key="2">
    <source>
        <dbReference type="EMBL" id="KAL3816941.1"/>
    </source>
</evidence>
<dbReference type="InterPro" id="IPR029058">
    <property type="entry name" value="AB_hydrolase_fold"/>
</dbReference>
<keyword evidence="3" id="KW-1185">Reference proteome</keyword>
<organism evidence="2 3">
    <name type="scientific">Cyclostephanos tholiformis</name>
    <dbReference type="NCBI Taxonomy" id="382380"/>
    <lineage>
        <taxon>Eukaryota</taxon>
        <taxon>Sar</taxon>
        <taxon>Stramenopiles</taxon>
        <taxon>Ochrophyta</taxon>
        <taxon>Bacillariophyta</taxon>
        <taxon>Coscinodiscophyceae</taxon>
        <taxon>Thalassiosirophycidae</taxon>
        <taxon>Stephanodiscales</taxon>
        <taxon>Stephanodiscaceae</taxon>
        <taxon>Cyclostephanos</taxon>
    </lineage>
</organism>
<dbReference type="InterPro" id="IPR051044">
    <property type="entry name" value="MAG_DAG_Lipase"/>
</dbReference>
<gene>
    <name evidence="2" type="ORF">ACHAXA_001769</name>
</gene>
<dbReference type="PANTHER" id="PTHR11614">
    <property type="entry name" value="PHOSPHOLIPASE-RELATED"/>
    <property type="match status" value="1"/>
</dbReference>
<dbReference type="InterPro" id="IPR022742">
    <property type="entry name" value="Hydrolase_4"/>
</dbReference>
<comment type="caution">
    <text evidence="2">The sequence shown here is derived from an EMBL/GenBank/DDBJ whole genome shotgun (WGS) entry which is preliminary data.</text>
</comment>
<proteinExistence type="predicted"/>
<dbReference type="SUPFAM" id="SSF53474">
    <property type="entry name" value="alpha/beta-Hydrolases"/>
    <property type="match status" value="1"/>
</dbReference>
<dbReference type="Pfam" id="PF12146">
    <property type="entry name" value="Hydrolase_4"/>
    <property type="match status" value="1"/>
</dbReference>
<evidence type="ECO:0000259" key="1">
    <source>
        <dbReference type="Pfam" id="PF12146"/>
    </source>
</evidence>
<dbReference type="EMBL" id="JALLPB020000124">
    <property type="protein sequence ID" value="KAL3816941.1"/>
    <property type="molecule type" value="Genomic_DNA"/>
</dbReference>
<dbReference type="AlphaFoldDB" id="A0ABD3RXN0"/>
<name>A0ABD3RXN0_9STRA</name>
<evidence type="ECO:0000313" key="3">
    <source>
        <dbReference type="Proteomes" id="UP001530377"/>
    </source>
</evidence>
<protein>
    <recommendedName>
        <fullName evidence="1">Serine aminopeptidase S33 domain-containing protein</fullName>
    </recommendedName>
</protein>
<sequence>MTHPMEVVIDGSKKTVTLGDVERDAKLAQVDGMRSVINKNRIDAIERQISVMQSLENVYVKRMGREAYERQLLHLVNQLPGMLSTGADDKAKYTDEVVEHGYDGVDGDEGPWTEFLDRDDLPRQLRESDGVIIEEGYWINRRGMALMTSTMTPETNDDDDDDGGGNDGSGIRAVVCLCHGYMDNVSFLKRVQFQRFVRRNIAVCMIEYEGHGRSDGINALVPRWENLVEDAHDYFRHVTGEKFPNVRRVFLMGESMGGAVAYDIMSRHRDSYDGAIFAAPMVKILVTPPPFVVALFERIVGHPGTLNALSHLPWAPSRGDMPHLSFKDKDKMRLALMVPTKYGRKPRFATARELLNATRRISSTIHEFDAPFIVLHGLEDMVTDPRMSEMLYNESRSSDKTIKLYRGMYHNLTTGETDENIDIVFNDAISWVTDRSKR</sequence>
<feature type="domain" description="Serine aminopeptidase S33" evidence="1">
    <location>
        <begin position="171"/>
        <end position="415"/>
    </location>
</feature>